<reference evidence="3 4" key="1">
    <citation type="submission" date="2018-10" db="EMBL/GenBank/DDBJ databases">
        <title>Relationship between Morphology and Antimicrobial Activity in Streptomyces.</title>
        <authorList>
            <person name="Kang H.J."/>
            <person name="Kim S.B."/>
        </authorList>
    </citation>
    <scope>NUCLEOTIDE SEQUENCE [LARGE SCALE GENOMIC DNA]</scope>
    <source>
        <strain evidence="3 4">BH38</strain>
    </source>
</reference>
<dbReference type="Pfam" id="PF00932">
    <property type="entry name" value="LTD"/>
    <property type="match status" value="1"/>
</dbReference>
<protein>
    <recommendedName>
        <fullName evidence="2">LTD domain-containing protein</fullName>
    </recommendedName>
</protein>
<dbReference type="RefSeq" id="WP_120726385.1">
    <property type="nucleotide sequence ID" value="NZ_CP032698.1"/>
</dbReference>
<name>A0A387HSW7_9ACTN</name>
<evidence type="ECO:0000256" key="1">
    <source>
        <dbReference type="SAM" id="SignalP"/>
    </source>
</evidence>
<dbReference type="EMBL" id="CP032698">
    <property type="protein sequence ID" value="AYG84777.1"/>
    <property type="molecule type" value="Genomic_DNA"/>
</dbReference>
<feature type="domain" description="LTD" evidence="2">
    <location>
        <begin position="25"/>
        <end position="149"/>
    </location>
</feature>
<dbReference type="InterPro" id="IPR001322">
    <property type="entry name" value="Lamin_tail_dom"/>
</dbReference>
<accession>A0A387HSW7</accession>
<evidence type="ECO:0000313" key="3">
    <source>
        <dbReference type="EMBL" id="AYG84777.1"/>
    </source>
</evidence>
<dbReference type="InterPro" id="IPR036415">
    <property type="entry name" value="Lamin_tail_dom_sf"/>
</dbReference>
<feature type="signal peptide" evidence="1">
    <location>
        <begin position="1"/>
        <end position="22"/>
    </location>
</feature>
<dbReference type="Proteomes" id="UP000271554">
    <property type="component" value="Chromosome"/>
</dbReference>
<proteinExistence type="predicted"/>
<feature type="chain" id="PRO_5039632608" description="LTD domain-containing protein" evidence="1">
    <location>
        <begin position="23"/>
        <end position="150"/>
    </location>
</feature>
<keyword evidence="1" id="KW-0732">Signal</keyword>
<evidence type="ECO:0000259" key="2">
    <source>
        <dbReference type="PROSITE" id="PS51841"/>
    </source>
</evidence>
<dbReference type="Gene3D" id="2.60.40.1260">
    <property type="entry name" value="Lamin Tail domain"/>
    <property type="match status" value="1"/>
</dbReference>
<dbReference type="OrthoDB" id="3828227at2"/>
<gene>
    <name evidence="3" type="ORF">DWB77_06991</name>
</gene>
<dbReference type="SUPFAM" id="SSF74853">
    <property type="entry name" value="Lamin A/C globular tail domain"/>
    <property type="match status" value="1"/>
</dbReference>
<evidence type="ECO:0000313" key="4">
    <source>
        <dbReference type="Proteomes" id="UP000271554"/>
    </source>
</evidence>
<dbReference type="KEGG" id="shun:DWB77_06991"/>
<organism evidence="3 4">
    <name type="scientific">Streptomyces hundungensis</name>
    <dbReference type="NCBI Taxonomy" id="1077946"/>
    <lineage>
        <taxon>Bacteria</taxon>
        <taxon>Bacillati</taxon>
        <taxon>Actinomycetota</taxon>
        <taxon>Actinomycetes</taxon>
        <taxon>Kitasatosporales</taxon>
        <taxon>Streptomycetaceae</taxon>
        <taxon>Streptomyces</taxon>
    </lineage>
</organism>
<dbReference type="AlphaFoldDB" id="A0A387HSW7"/>
<dbReference type="PROSITE" id="PS51841">
    <property type="entry name" value="LTD"/>
    <property type="match status" value="1"/>
</dbReference>
<keyword evidence="4" id="KW-1185">Reference proteome</keyword>
<sequence>MSPRTITRVAALALAASGLAAAAAVPASATVRPTPRSPIVFGAIQYDSPGHDDHSQKSLNAEWVTISNTGRSAVNLRGWTLTDRAHQSYTFHNLRLAGHQSVRVHTGKGRDTNRDVYQNRRDYAWDNHTDTATLRDNHKHVIATKSWRHR</sequence>